<dbReference type="AlphaFoldDB" id="A0A819DSL7"/>
<dbReference type="EMBL" id="CAJOAX010001475">
    <property type="protein sequence ID" value="CAF3718660.1"/>
    <property type="molecule type" value="Genomic_DNA"/>
</dbReference>
<comment type="caution">
    <text evidence="2">The sequence shown here is derived from an EMBL/GenBank/DDBJ whole genome shotgun (WGS) entry which is preliminary data.</text>
</comment>
<evidence type="ECO:0000313" key="1">
    <source>
        <dbReference type="EMBL" id="CAF3718660.1"/>
    </source>
</evidence>
<dbReference type="EMBL" id="CAJOBE010002676">
    <property type="protein sequence ID" value="CAF3837172.1"/>
    <property type="molecule type" value="Genomic_DNA"/>
</dbReference>
<accession>A0A819DSL7</accession>
<sequence length="368" mass="43022">MPQPCSIKDCTRTPRWVCDCCQQNLCLQHLNEHNDLLISQLNPLTLEIKALEDCLQALNIQKTIDNSREKLEEWRDDCYKKIDCLFEQKCRELDQVINEKVDQQREELNRIHLKITELIDAQETSRQDIDLLTSTIRQLEININNIEQICFTIVTSPLVIDDTFIFIKETTEHELDLSTLSPVYETIHRPKGSSGPLTCNDRYLLIHQHPNLCLYDREMNIVKQTLWRYGRIWDMCWSSTLGRFIVLEQNNIYLINENTMSINNVHSMKDRDWGACTCSDTVLFTSTNEDGSSIMEFILFPAIEMIREWKYPLTCAKDEIIDDIVYNNGNLALACAFKIVIWLFLRIMDINNTQNIINTDQHENTAHG</sequence>
<name>A0A819DSL7_9BILA</name>
<protein>
    <submittedName>
        <fullName evidence="2">Uncharacterized protein</fullName>
    </submittedName>
</protein>
<evidence type="ECO:0000313" key="2">
    <source>
        <dbReference type="EMBL" id="CAF3837172.1"/>
    </source>
</evidence>
<dbReference type="Proteomes" id="UP000663874">
    <property type="component" value="Unassembled WGS sequence"/>
</dbReference>
<evidence type="ECO:0000313" key="3">
    <source>
        <dbReference type="Proteomes" id="UP000663874"/>
    </source>
</evidence>
<dbReference type="Proteomes" id="UP000663823">
    <property type="component" value="Unassembled WGS sequence"/>
</dbReference>
<gene>
    <name evidence="2" type="ORF">FNK824_LOCUS17118</name>
    <name evidence="1" type="ORF">OTI717_LOCUS13680</name>
</gene>
<organism evidence="2 3">
    <name type="scientific">Rotaria sordida</name>
    <dbReference type="NCBI Taxonomy" id="392033"/>
    <lineage>
        <taxon>Eukaryota</taxon>
        <taxon>Metazoa</taxon>
        <taxon>Spiralia</taxon>
        <taxon>Gnathifera</taxon>
        <taxon>Rotifera</taxon>
        <taxon>Eurotatoria</taxon>
        <taxon>Bdelloidea</taxon>
        <taxon>Philodinida</taxon>
        <taxon>Philodinidae</taxon>
        <taxon>Rotaria</taxon>
    </lineage>
</organism>
<proteinExistence type="predicted"/>
<dbReference type="SUPFAM" id="SSF69322">
    <property type="entry name" value="Tricorn protease domain 2"/>
    <property type="match status" value="1"/>
</dbReference>
<reference evidence="2" key="1">
    <citation type="submission" date="2021-02" db="EMBL/GenBank/DDBJ databases">
        <authorList>
            <person name="Nowell W R."/>
        </authorList>
    </citation>
    <scope>NUCLEOTIDE SEQUENCE</scope>
</reference>